<sequence length="230" mass="24915">MAAWVFWYGGTTLRADLASAEARHLLELVRLGKVPPQDDVLDEVAQGLAVAARLTPNSPELYVAFGDLNVARSGAPSVTTAPDAAARQQQLLNQALTDYRQALALQPYAYWMWLRTASVQDDLKNTEGLWNDWRRARALGPNEWAVQKAGLRYALQDWPNAPADVRDWAIQLYLDADTRDRVRINNVAMGYKKEFVAEDDTPPAGAAPTAGQAAASGPASAPAAASTAAQ</sequence>
<organism evidence="2 3">
    <name type="scientific">Ideonella aquatica</name>
    <dbReference type="NCBI Taxonomy" id="2824119"/>
    <lineage>
        <taxon>Bacteria</taxon>
        <taxon>Pseudomonadati</taxon>
        <taxon>Pseudomonadota</taxon>
        <taxon>Betaproteobacteria</taxon>
        <taxon>Burkholderiales</taxon>
        <taxon>Sphaerotilaceae</taxon>
        <taxon>Ideonella</taxon>
    </lineage>
</organism>
<evidence type="ECO:0000313" key="2">
    <source>
        <dbReference type="EMBL" id="MBQ0959916.1"/>
    </source>
</evidence>
<gene>
    <name evidence="2" type="ORF">KAK06_13265</name>
</gene>
<dbReference type="RefSeq" id="WP_210802597.1">
    <property type="nucleotide sequence ID" value="NZ_JAGQDE010000011.1"/>
</dbReference>
<name>A0A940YL01_9BURK</name>
<feature type="region of interest" description="Disordered" evidence="1">
    <location>
        <begin position="198"/>
        <end position="230"/>
    </location>
</feature>
<proteinExistence type="predicted"/>
<evidence type="ECO:0000256" key="1">
    <source>
        <dbReference type="SAM" id="MobiDB-lite"/>
    </source>
</evidence>
<dbReference type="InterPro" id="IPR011990">
    <property type="entry name" value="TPR-like_helical_dom_sf"/>
</dbReference>
<dbReference type="Proteomes" id="UP000678374">
    <property type="component" value="Unassembled WGS sequence"/>
</dbReference>
<keyword evidence="3" id="KW-1185">Reference proteome</keyword>
<protein>
    <recommendedName>
        <fullName evidence="4">Tetratricopeptide repeat protein</fullName>
    </recommendedName>
</protein>
<accession>A0A940YL01</accession>
<dbReference type="AlphaFoldDB" id="A0A940YL01"/>
<dbReference type="EMBL" id="JAGQDE010000011">
    <property type="protein sequence ID" value="MBQ0959916.1"/>
    <property type="molecule type" value="Genomic_DNA"/>
</dbReference>
<dbReference type="Gene3D" id="1.25.40.10">
    <property type="entry name" value="Tetratricopeptide repeat domain"/>
    <property type="match status" value="1"/>
</dbReference>
<comment type="caution">
    <text evidence="2">The sequence shown here is derived from an EMBL/GenBank/DDBJ whole genome shotgun (WGS) entry which is preliminary data.</text>
</comment>
<evidence type="ECO:0000313" key="3">
    <source>
        <dbReference type="Proteomes" id="UP000678374"/>
    </source>
</evidence>
<dbReference type="SUPFAM" id="SSF48452">
    <property type="entry name" value="TPR-like"/>
    <property type="match status" value="1"/>
</dbReference>
<feature type="compositionally biased region" description="Low complexity" evidence="1">
    <location>
        <begin position="202"/>
        <end position="230"/>
    </location>
</feature>
<evidence type="ECO:0008006" key="4">
    <source>
        <dbReference type="Google" id="ProtNLM"/>
    </source>
</evidence>
<reference evidence="2" key="1">
    <citation type="submission" date="2021-04" db="EMBL/GenBank/DDBJ databases">
        <title>The genome sequence of Ideonella sp. 4Y11.</title>
        <authorList>
            <person name="Liu Y."/>
        </authorList>
    </citation>
    <scope>NUCLEOTIDE SEQUENCE</scope>
    <source>
        <strain evidence="2">4Y11</strain>
    </source>
</reference>